<dbReference type="GO" id="GO:0016740">
    <property type="term" value="F:transferase activity"/>
    <property type="evidence" value="ECO:0007669"/>
    <property type="project" value="TreeGrafter"/>
</dbReference>
<dbReference type="STRING" id="453591.Igni_0976"/>
<dbReference type="EMBL" id="CP000816">
    <property type="protein sequence ID" value="ABU82156.1"/>
    <property type="molecule type" value="Genomic_DNA"/>
</dbReference>
<evidence type="ECO:0000313" key="2">
    <source>
        <dbReference type="EMBL" id="ABU82156.1"/>
    </source>
</evidence>
<reference evidence="2 3" key="1">
    <citation type="journal article" date="2008" name="Genome Biol.">
        <title>A genomic analysis of the archaeal system Ignicoccus hospitalis-Nanoarchaeum equitans.</title>
        <authorList>
            <person name="Podar M."/>
            <person name="Anderson I."/>
            <person name="Makarova K.S."/>
            <person name="Elkins J.G."/>
            <person name="Ivanova N."/>
            <person name="Wall M.A."/>
            <person name="Lykidis A."/>
            <person name="Mavromatis K."/>
            <person name="Sun H."/>
            <person name="Hudson M.E."/>
            <person name="Chen W."/>
            <person name="Deciu C."/>
            <person name="Hutchison D."/>
            <person name="Eads J.R."/>
            <person name="Anderson A."/>
            <person name="Fernandes F."/>
            <person name="Szeto E."/>
            <person name="Lapidus A."/>
            <person name="Kyrpides N.C."/>
            <person name="Saier M.H.Jr."/>
            <person name="Richardson P.M."/>
            <person name="Rachel R."/>
            <person name="Huber H."/>
            <person name="Eisen J.A."/>
            <person name="Koonin E.V."/>
            <person name="Keller M."/>
            <person name="Stetter K.O."/>
        </authorList>
    </citation>
    <scope>NUCLEOTIDE SEQUENCE [LARGE SCALE GENOMIC DNA]</scope>
    <source>
        <strain evidence="3">KIN4/I / DSM 18386 / JCM 14125</strain>
    </source>
</reference>
<dbReference type="PANTHER" id="PTHR13754:SF13">
    <property type="entry name" value="METALLO-BETA-LACTAMASE SUPERFAMILY PROTEIN (AFU_ORTHOLOGUE AFUA_3G07630)"/>
    <property type="match status" value="1"/>
</dbReference>
<dbReference type="GO" id="GO:0016787">
    <property type="term" value="F:hydrolase activity"/>
    <property type="evidence" value="ECO:0007669"/>
    <property type="project" value="UniProtKB-KW"/>
</dbReference>
<dbReference type="KEGG" id="iho:Igni_0976"/>
<dbReference type="InterPro" id="IPR041712">
    <property type="entry name" value="DHPS-like_MBL-fold"/>
</dbReference>
<dbReference type="InterPro" id="IPR001279">
    <property type="entry name" value="Metallo-B-lactamas"/>
</dbReference>
<sequence length="222" mass="24554">MVPYLKLHVVVDNEARPPFVGRWGLSIYLETPSWKAFWDANSDARAVKHNARLLNVPLEVDYLIFSHRHWDHTGGAEAIRAKKVIAPDDPLFPIPTAERVPGPLKLDDGLYLSRTLEAEGIRERALVVDVKGYGQVMLVGCSHPGVHMLYRSVVEDFGFRPRAVIGGFHLASKPKKEVDSVLHALYALGAEEVHPIHCSGNYAKALAKSDLMTGSVLVYGNV</sequence>
<keyword evidence="3" id="KW-1185">Reference proteome</keyword>
<proteinExistence type="predicted"/>
<protein>
    <submittedName>
        <fullName evidence="2">Metal-dependent hydrolase of the beta-lactamase superfamily II-like protein</fullName>
    </submittedName>
</protein>
<evidence type="ECO:0000313" key="3">
    <source>
        <dbReference type="Proteomes" id="UP000000262"/>
    </source>
</evidence>
<keyword evidence="2" id="KW-0378">Hydrolase</keyword>
<dbReference type="PANTHER" id="PTHR13754">
    <property type="entry name" value="METALLO-BETA-LACTAMASE SUPERFAMILY PROTEIN"/>
    <property type="match status" value="1"/>
</dbReference>
<dbReference type="PhylomeDB" id="A8AB54"/>
<organism evidence="2 3">
    <name type="scientific">Ignicoccus hospitalis (strain KIN4/I / DSM 18386 / JCM 14125)</name>
    <dbReference type="NCBI Taxonomy" id="453591"/>
    <lineage>
        <taxon>Archaea</taxon>
        <taxon>Thermoproteota</taxon>
        <taxon>Thermoprotei</taxon>
        <taxon>Desulfurococcales</taxon>
        <taxon>Desulfurococcaceae</taxon>
        <taxon>Ignicoccus</taxon>
    </lineage>
</organism>
<dbReference type="CDD" id="cd07713">
    <property type="entry name" value="DHPS-like_MBL-fold"/>
    <property type="match status" value="1"/>
</dbReference>
<name>A8AB54_IGNH4</name>
<dbReference type="eggNOG" id="arCOG00503">
    <property type="taxonomic scope" value="Archaea"/>
</dbReference>
<dbReference type="InterPro" id="IPR052926">
    <property type="entry name" value="Metallo-beta-lactamase_dom"/>
</dbReference>
<dbReference type="RefSeq" id="WP_012123120.1">
    <property type="nucleotide sequence ID" value="NC_009776.1"/>
</dbReference>
<dbReference type="Pfam" id="PF00753">
    <property type="entry name" value="Lactamase_B"/>
    <property type="match status" value="1"/>
</dbReference>
<dbReference type="GeneID" id="5561804"/>
<dbReference type="InterPro" id="IPR036866">
    <property type="entry name" value="RibonucZ/Hydroxyglut_hydro"/>
</dbReference>
<dbReference type="HOGENOM" id="CLU_036012_1_0_2"/>
<accession>A8AB54</accession>
<feature type="domain" description="Metallo-beta-lactamase" evidence="1">
    <location>
        <begin position="57"/>
        <end position="84"/>
    </location>
</feature>
<gene>
    <name evidence="2" type="ordered locus">Igni_0976</name>
</gene>
<dbReference type="OrthoDB" id="7773at2157"/>
<evidence type="ECO:0000259" key="1">
    <source>
        <dbReference type="Pfam" id="PF00753"/>
    </source>
</evidence>
<dbReference type="AlphaFoldDB" id="A8AB54"/>
<dbReference type="SUPFAM" id="SSF56281">
    <property type="entry name" value="Metallo-hydrolase/oxidoreductase"/>
    <property type="match status" value="1"/>
</dbReference>
<dbReference type="Gene3D" id="3.60.15.10">
    <property type="entry name" value="Ribonuclease Z/Hydroxyacylglutathione hydrolase-like"/>
    <property type="match status" value="2"/>
</dbReference>
<dbReference type="Proteomes" id="UP000000262">
    <property type="component" value="Chromosome"/>
</dbReference>